<dbReference type="InterPro" id="IPR006043">
    <property type="entry name" value="NCS2"/>
</dbReference>
<evidence type="ECO:0000313" key="11">
    <source>
        <dbReference type="Proteomes" id="UP000244240"/>
    </source>
</evidence>
<evidence type="ECO:0000256" key="9">
    <source>
        <dbReference type="SAM" id="Phobius"/>
    </source>
</evidence>
<feature type="transmembrane region" description="Helical" evidence="9">
    <location>
        <begin position="175"/>
        <end position="195"/>
    </location>
</feature>
<keyword evidence="4 8" id="KW-1003">Cell membrane</keyword>
<evidence type="ECO:0000313" key="10">
    <source>
        <dbReference type="EMBL" id="PTX49341.1"/>
    </source>
</evidence>
<evidence type="ECO:0000256" key="1">
    <source>
        <dbReference type="ARBA" id="ARBA00004651"/>
    </source>
</evidence>
<feature type="transmembrane region" description="Helical" evidence="9">
    <location>
        <begin position="382"/>
        <end position="409"/>
    </location>
</feature>
<dbReference type="PIRSF" id="PIRSF005353">
    <property type="entry name" value="PbuG"/>
    <property type="match status" value="1"/>
</dbReference>
<feature type="transmembrane region" description="Helical" evidence="9">
    <location>
        <begin position="141"/>
        <end position="163"/>
    </location>
</feature>
<feature type="transmembrane region" description="Helical" evidence="9">
    <location>
        <begin position="421"/>
        <end position="438"/>
    </location>
</feature>
<feature type="transmembrane region" description="Helical" evidence="9">
    <location>
        <begin position="202"/>
        <end position="221"/>
    </location>
</feature>
<proteinExistence type="inferred from homology"/>
<dbReference type="RefSeq" id="WP_108026489.1">
    <property type="nucleotide sequence ID" value="NZ_QBKR01000041.1"/>
</dbReference>
<keyword evidence="3 8" id="KW-0813">Transport</keyword>
<name>A0A2T6AZV5_9BACL</name>
<keyword evidence="7 8" id="KW-0472">Membrane</keyword>
<evidence type="ECO:0000256" key="4">
    <source>
        <dbReference type="ARBA" id="ARBA00022475"/>
    </source>
</evidence>
<reference evidence="10 11" key="1">
    <citation type="submission" date="2018-04" db="EMBL/GenBank/DDBJ databases">
        <title>Genomic Encyclopedia of Archaeal and Bacterial Type Strains, Phase II (KMG-II): from individual species to whole genera.</title>
        <authorList>
            <person name="Goeker M."/>
        </authorList>
    </citation>
    <scope>NUCLEOTIDE SEQUENCE [LARGE SCALE GENOMIC DNA]</scope>
    <source>
        <strain evidence="10 11">DSM 45787</strain>
    </source>
</reference>
<organism evidence="10 11">
    <name type="scientific">Melghirimyces profundicolus</name>
    <dbReference type="NCBI Taxonomy" id="1242148"/>
    <lineage>
        <taxon>Bacteria</taxon>
        <taxon>Bacillati</taxon>
        <taxon>Bacillota</taxon>
        <taxon>Bacilli</taxon>
        <taxon>Bacillales</taxon>
        <taxon>Thermoactinomycetaceae</taxon>
        <taxon>Melghirimyces</taxon>
    </lineage>
</organism>
<dbReference type="PANTHER" id="PTHR43337">
    <property type="entry name" value="XANTHINE/URACIL PERMEASE C887.17-RELATED"/>
    <property type="match status" value="1"/>
</dbReference>
<dbReference type="EMBL" id="QBKR01000041">
    <property type="protein sequence ID" value="PTX49341.1"/>
    <property type="molecule type" value="Genomic_DNA"/>
</dbReference>
<comment type="similarity">
    <text evidence="2 8">Belongs to the nucleobase:cation symporter-2 (NCS2) (TC 2.A.40) family. Azg-like subfamily.</text>
</comment>
<accession>A0A2T6AZV5</accession>
<dbReference type="InterPro" id="IPR026033">
    <property type="entry name" value="Azg-like_bact_archaea"/>
</dbReference>
<sequence length="442" mass="46415">MDNRQSVLSRFFGFGEHNTNLKTEVLAGATTFLTMAYILLVNPFLLGKEAGMDFGAVFVATALAAAIGTLLMGLVANYPIALAPGMGLNAYFTYTVVLGMGVSWETALGAVFISGVIFLLLTVTRVRELIINSIPPGLKHAVSAGIGLFIAFIGLKNAQLIVANEATFVALNGNLMKPEILLTLFGLVLTLFLMIRQVKGAVFFGMIGTAVAGIAAGVVDMPSKLFSAPPSLSPTFLKMDLAGALDMGFFAIIFAFLFVDLFDTAGTLVGVSNQAGLLKNNRLPRAGRALTADSVATMSGAALGTSTVTSYIESTAGVATGGRTGMTSVTAALLFLMALFFFPLVEAFASVAAITSPALVIVGVLMASSLKEIEWKDLTEAVPAFLTVLMMPLAFSIATGIAIGFILYPVTKLFGGKAREVHPILYILALIFISRFLFLGSI</sequence>
<gene>
    <name evidence="10" type="ORF">C8P63_1413</name>
</gene>
<feature type="transmembrane region" description="Helical" evidence="9">
    <location>
        <begin position="241"/>
        <end position="262"/>
    </location>
</feature>
<dbReference type="GO" id="GO:0005345">
    <property type="term" value="F:purine nucleobase transmembrane transporter activity"/>
    <property type="evidence" value="ECO:0007669"/>
    <property type="project" value="TreeGrafter"/>
</dbReference>
<comment type="caution">
    <text evidence="10">The sequence shown here is derived from an EMBL/GenBank/DDBJ whole genome shotgun (WGS) entry which is preliminary data.</text>
</comment>
<dbReference type="AlphaFoldDB" id="A0A2T6AZV5"/>
<feature type="transmembrane region" description="Helical" evidence="9">
    <location>
        <begin position="92"/>
        <end position="121"/>
    </location>
</feature>
<feature type="transmembrane region" description="Helical" evidence="9">
    <location>
        <begin position="57"/>
        <end position="80"/>
    </location>
</feature>
<evidence type="ECO:0000256" key="2">
    <source>
        <dbReference type="ARBA" id="ARBA00005697"/>
    </source>
</evidence>
<keyword evidence="5 8" id="KW-0812">Transmembrane</keyword>
<keyword evidence="6 8" id="KW-1133">Transmembrane helix</keyword>
<dbReference type="OrthoDB" id="9808458at2"/>
<keyword evidence="11" id="KW-1185">Reference proteome</keyword>
<protein>
    <submittedName>
        <fullName evidence="10">AGZA family xanthine/uracil permease-like MFS transporter</fullName>
    </submittedName>
</protein>
<dbReference type="Proteomes" id="UP000244240">
    <property type="component" value="Unassembled WGS sequence"/>
</dbReference>
<evidence type="ECO:0000256" key="3">
    <source>
        <dbReference type="ARBA" id="ARBA00022448"/>
    </source>
</evidence>
<evidence type="ECO:0000256" key="6">
    <source>
        <dbReference type="ARBA" id="ARBA00022989"/>
    </source>
</evidence>
<feature type="transmembrane region" description="Helical" evidence="9">
    <location>
        <begin position="25"/>
        <end position="45"/>
    </location>
</feature>
<comment type="subcellular location">
    <subcellularLocation>
        <location evidence="1 8">Cell membrane</location>
        <topology evidence="1 8">Multi-pass membrane protein</topology>
    </subcellularLocation>
</comment>
<dbReference type="Pfam" id="PF00860">
    <property type="entry name" value="Xan_ur_permease"/>
    <property type="match status" value="1"/>
</dbReference>
<evidence type="ECO:0000256" key="8">
    <source>
        <dbReference type="PIRNR" id="PIRNR005353"/>
    </source>
</evidence>
<evidence type="ECO:0000256" key="7">
    <source>
        <dbReference type="ARBA" id="ARBA00023136"/>
    </source>
</evidence>
<dbReference type="PANTHER" id="PTHR43337:SF1">
    <property type="entry name" value="XANTHINE_URACIL PERMEASE C887.17-RELATED"/>
    <property type="match status" value="1"/>
</dbReference>
<evidence type="ECO:0000256" key="5">
    <source>
        <dbReference type="ARBA" id="ARBA00022692"/>
    </source>
</evidence>
<dbReference type="InterPro" id="IPR045018">
    <property type="entry name" value="Azg-like"/>
</dbReference>
<dbReference type="GO" id="GO:0005886">
    <property type="term" value="C:plasma membrane"/>
    <property type="evidence" value="ECO:0007669"/>
    <property type="project" value="UniProtKB-SubCell"/>
</dbReference>